<keyword evidence="4" id="KW-1133">Transmembrane helix</keyword>
<dbReference type="GO" id="GO:0000287">
    <property type="term" value="F:magnesium ion binding"/>
    <property type="evidence" value="ECO:0007669"/>
    <property type="project" value="TreeGrafter"/>
</dbReference>
<dbReference type="InterPro" id="IPR002523">
    <property type="entry name" value="MgTranspt_CorA/ZnTranspt_ZntB"/>
</dbReference>
<evidence type="ECO:0000313" key="5">
    <source>
        <dbReference type="EMBL" id="OGE74154.1"/>
    </source>
</evidence>
<accession>A0A1F5N981</accession>
<evidence type="ECO:0000256" key="3">
    <source>
        <dbReference type="ARBA" id="ARBA00022475"/>
    </source>
</evidence>
<feature type="transmembrane region" description="Helical" evidence="4">
    <location>
        <begin position="283"/>
        <end position="304"/>
    </location>
</feature>
<reference evidence="5 6" key="1">
    <citation type="journal article" date="2016" name="Nat. Commun.">
        <title>Thousands of microbial genomes shed light on interconnected biogeochemical processes in an aquifer system.</title>
        <authorList>
            <person name="Anantharaman K."/>
            <person name="Brown C.T."/>
            <person name="Hug L.A."/>
            <person name="Sharon I."/>
            <person name="Castelle C.J."/>
            <person name="Probst A.J."/>
            <person name="Thomas B.C."/>
            <person name="Singh A."/>
            <person name="Wilkins M.J."/>
            <person name="Karaoz U."/>
            <person name="Brodie E.L."/>
            <person name="Williams K.H."/>
            <person name="Hubbard S.S."/>
            <person name="Banfield J.F."/>
        </authorList>
    </citation>
    <scope>NUCLEOTIDE SEQUENCE [LARGE SCALE GENOMIC DNA]</scope>
</reference>
<keyword evidence="3" id="KW-1003">Cell membrane</keyword>
<gene>
    <name evidence="5" type="ORF">A2717_01230</name>
</gene>
<comment type="caution">
    <text evidence="5">The sequence shown here is derived from an EMBL/GenBank/DDBJ whole genome shotgun (WGS) entry which is preliminary data.</text>
</comment>
<dbReference type="GO" id="GO:0050897">
    <property type="term" value="F:cobalt ion binding"/>
    <property type="evidence" value="ECO:0007669"/>
    <property type="project" value="TreeGrafter"/>
</dbReference>
<sequence>MSLKIIHTKNLRWIDIVGPEDSDLTYLKEHFKFHPLDFEDIITPSIRTKIDEYPAYHFIVLLFPYYSKENNEIRSVEVDFLIGPDYVITIHNGKMKTLNNLVHNAQQYDQTRNAMMMQGSGFLLFTILEALFKRSSPILDHINREVLSAEKNVFQLDIKTLEKLSELKKNIIIYRRIVKMHRYVLNKILHSSNDYLKFKDHKTYFQDLIEYGENIWNVLSSDKESVESFEETNQSLGTHRINDILQVLTVLSVVLAALNLITNILVFMERTNIEENYGLSNDLYLISFITGFMFVVTITMLYYFRKRRWL</sequence>
<dbReference type="CDD" id="cd12822">
    <property type="entry name" value="TmCorA-like"/>
    <property type="match status" value="1"/>
</dbReference>
<evidence type="ECO:0000313" key="6">
    <source>
        <dbReference type="Proteomes" id="UP000177610"/>
    </source>
</evidence>
<dbReference type="EMBL" id="MFEH01000001">
    <property type="protein sequence ID" value="OGE74154.1"/>
    <property type="molecule type" value="Genomic_DNA"/>
</dbReference>
<dbReference type="Pfam" id="PF01544">
    <property type="entry name" value="CorA"/>
    <property type="match status" value="1"/>
</dbReference>
<dbReference type="SUPFAM" id="SSF143865">
    <property type="entry name" value="CorA soluble domain-like"/>
    <property type="match status" value="1"/>
</dbReference>
<evidence type="ECO:0000256" key="2">
    <source>
        <dbReference type="ARBA" id="ARBA00022448"/>
    </source>
</evidence>
<evidence type="ECO:0000256" key="4">
    <source>
        <dbReference type="SAM" id="Phobius"/>
    </source>
</evidence>
<dbReference type="Gene3D" id="3.30.460.20">
    <property type="entry name" value="CorA soluble domain-like"/>
    <property type="match status" value="1"/>
</dbReference>
<dbReference type="GO" id="GO:0005886">
    <property type="term" value="C:plasma membrane"/>
    <property type="evidence" value="ECO:0007669"/>
    <property type="project" value="UniProtKB-SubCell"/>
</dbReference>
<organism evidence="5 6">
    <name type="scientific">Candidatus Doudnabacteria bacterium RIFCSPHIGHO2_01_FULL_41_86</name>
    <dbReference type="NCBI Taxonomy" id="1817821"/>
    <lineage>
        <taxon>Bacteria</taxon>
        <taxon>Candidatus Doudnaibacteriota</taxon>
    </lineage>
</organism>
<dbReference type="AlphaFoldDB" id="A0A1F5N981"/>
<name>A0A1F5N981_9BACT</name>
<keyword evidence="2" id="KW-0813">Transport</keyword>
<evidence type="ECO:0000256" key="1">
    <source>
        <dbReference type="ARBA" id="ARBA00004651"/>
    </source>
</evidence>
<dbReference type="STRING" id="1817821.A2717_01230"/>
<dbReference type="Gene3D" id="1.20.58.340">
    <property type="entry name" value="Magnesium transport protein CorA, transmembrane region"/>
    <property type="match status" value="2"/>
</dbReference>
<dbReference type="PANTHER" id="PTHR46494">
    <property type="entry name" value="CORA FAMILY METAL ION TRANSPORTER (EUROFUNG)"/>
    <property type="match status" value="1"/>
</dbReference>
<dbReference type="GO" id="GO:0015087">
    <property type="term" value="F:cobalt ion transmembrane transporter activity"/>
    <property type="evidence" value="ECO:0007669"/>
    <property type="project" value="TreeGrafter"/>
</dbReference>
<dbReference type="PANTHER" id="PTHR46494:SF1">
    <property type="entry name" value="CORA FAMILY METAL ION TRANSPORTER (EUROFUNG)"/>
    <property type="match status" value="1"/>
</dbReference>
<dbReference type="Proteomes" id="UP000177610">
    <property type="component" value="Unassembled WGS sequence"/>
</dbReference>
<comment type="subcellular location">
    <subcellularLocation>
        <location evidence="1">Cell membrane</location>
        <topology evidence="1">Multi-pass membrane protein</topology>
    </subcellularLocation>
</comment>
<feature type="transmembrane region" description="Helical" evidence="4">
    <location>
        <begin position="244"/>
        <end position="268"/>
    </location>
</feature>
<keyword evidence="4" id="KW-0812">Transmembrane</keyword>
<keyword evidence="4" id="KW-0472">Membrane</keyword>
<proteinExistence type="predicted"/>
<dbReference type="GO" id="GO:0015095">
    <property type="term" value="F:magnesium ion transmembrane transporter activity"/>
    <property type="evidence" value="ECO:0007669"/>
    <property type="project" value="TreeGrafter"/>
</dbReference>
<dbReference type="InterPro" id="IPR045861">
    <property type="entry name" value="CorA_cytoplasmic_dom"/>
</dbReference>
<evidence type="ECO:0008006" key="7">
    <source>
        <dbReference type="Google" id="ProtNLM"/>
    </source>
</evidence>
<protein>
    <recommendedName>
        <fullName evidence="7">Magnesium transporter CorA</fullName>
    </recommendedName>
</protein>